<sequence>MVTAACGGLPSEWPLFPAWASEALQRPGLWGIKTSLFPDFTLAVQEAHRKFVNTKIALRNLGLRHRMLYLARLKVDADGRTRINDAPKEALVFFKTYSRAGLLSAQSTLLAVRTYFHKSDNIRPFDTPLRH</sequence>
<evidence type="ECO:0000313" key="2">
    <source>
        <dbReference type="Proteomes" id="UP001066276"/>
    </source>
</evidence>
<organism evidence="1 2">
    <name type="scientific">Pleurodeles waltl</name>
    <name type="common">Iberian ribbed newt</name>
    <dbReference type="NCBI Taxonomy" id="8319"/>
    <lineage>
        <taxon>Eukaryota</taxon>
        <taxon>Metazoa</taxon>
        <taxon>Chordata</taxon>
        <taxon>Craniata</taxon>
        <taxon>Vertebrata</taxon>
        <taxon>Euteleostomi</taxon>
        <taxon>Amphibia</taxon>
        <taxon>Batrachia</taxon>
        <taxon>Caudata</taxon>
        <taxon>Salamandroidea</taxon>
        <taxon>Salamandridae</taxon>
        <taxon>Pleurodelinae</taxon>
        <taxon>Pleurodeles</taxon>
    </lineage>
</organism>
<accession>A0AAV7N3X7</accession>
<proteinExistence type="predicted"/>
<keyword evidence="2" id="KW-1185">Reference proteome</keyword>
<protein>
    <submittedName>
        <fullName evidence="1">Uncharacterized protein</fullName>
    </submittedName>
</protein>
<name>A0AAV7N3X7_PLEWA</name>
<dbReference type="EMBL" id="JANPWB010000013">
    <property type="protein sequence ID" value="KAJ1110730.1"/>
    <property type="molecule type" value="Genomic_DNA"/>
</dbReference>
<comment type="caution">
    <text evidence="1">The sequence shown here is derived from an EMBL/GenBank/DDBJ whole genome shotgun (WGS) entry which is preliminary data.</text>
</comment>
<dbReference type="Gene3D" id="3.30.250.20">
    <property type="entry name" value="L1 transposable element, C-terminal domain"/>
    <property type="match status" value="1"/>
</dbReference>
<dbReference type="InterPro" id="IPR042566">
    <property type="entry name" value="L1_C"/>
</dbReference>
<dbReference type="AlphaFoldDB" id="A0AAV7N3X7"/>
<evidence type="ECO:0000313" key="1">
    <source>
        <dbReference type="EMBL" id="KAJ1110730.1"/>
    </source>
</evidence>
<gene>
    <name evidence="1" type="ORF">NDU88_008077</name>
</gene>
<reference evidence="1" key="1">
    <citation type="journal article" date="2022" name="bioRxiv">
        <title>Sequencing and chromosome-scale assembly of the giantPleurodeles waltlgenome.</title>
        <authorList>
            <person name="Brown T."/>
            <person name="Elewa A."/>
            <person name="Iarovenko S."/>
            <person name="Subramanian E."/>
            <person name="Araus A.J."/>
            <person name="Petzold A."/>
            <person name="Susuki M."/>
            <person name="Suzuki K.-i.T."/>
            <person name="Hayashi T."/>
            <person name="Toyoda A."/>
            <person name="Oliveira C."/>
            <person name="Osipova E."/>
            <person name="Leigh N.D."/>
            <person name="Simon A."/>
            <person name="Yun M.H."/>
        </authorList>
    </citation>
    <scope>NUCLEOTIDE SEQUENCE</scope>
    <source>
        <strain evidence="1">20211129_DDA</strain>
        <tissue evidence="1">Liver</tissue>
    </source>
</reference>
<dbReference type="Proteomes" id="UP001066276">
    <property type="component" value="Chromosome 9"/>
</dbReference>